<sequence>MAYARTNWTFQEIHRALQNPVSSETGPDAHSKKHATEGELASNPMFQQARVNALVHDEKHKESNIAYAGASKNQQKKHPMPAPEVPVHSTLDSALVASGLEKAFNTYGMQSHLGQLDSGSDMKVFVNFSVSLGKGMVYRTGYSPAQQEIVCLFVYLKPNPRNKDIPIFQTVVPHTAHKAQASPQATPVISI</sequence>
<dbReference type="KEGG" id="nli:G3M70_16600"/>
<evidence type="ECO:0000313" key="2">
    <source>
        <dbReference type="EMBL" id="QPJ60359.1"/>
    </source>
</evidence>
<dbReference type="AlphaFoldDB" id="A0A7T0BSU7"/>
<gene>
    <name evidence="2" type="ORF">G3M70_16600</name>
</gene>
<accession>A0A7T0BSU7</accession>
<proteinExistence type="predicted"/>
<evidence type="ECO:0000256" key="1">
    <source>
        <dbReference type="SAM" id="MobiDB-lite"/>
    </source>
</evidence>
<dbReference type="Proteomes" id="UP000594688">
    <property type="component" value="Chromosome"/>
</dbReference>
<reference evidence="2 3" key="1">
    <citation type="submission" date="2020-02" db="EMBL/GenBank/DDBJ databases">
        <title>Genomic and physiological characterization of two novel Nitrospinaceae genera.</title>
        <authorList>
            <person name="Mueller A.J."/>
            <person name="Jung M.-Y."/>
            <person name="Strachan C.R."/>
            <person name="Herbold C.W."/>
            <person name="Kirkegaard R.H."/>
            <person name="Daims H."/>
        </authorList>
    </citation>
    <scope>NUCLEOTIDE SEQUENCE [LARGE SCALE GENOMIC DNA]</scope>
    <source>
        <strain evidence="2">EB</strain>
    </source>
</reference>
<name>A0A7T0BSU7_9BACT</name>
<evidence type="ECO:0000313" key="3">
    <source>
        <dbReference type="Proteomes" id="UP000594688"/>
    </source>
</evidence>
<protein>
    <submittedName>
        <fullName evidence="2">Uncharacterized protein</fullName>
    </submittedName>
</protein>
<feature type="compositionally biased region" description="Basic and acidic residues" evidence="1">
    <location>
        <begin position="27"/>
        <end position="37"/>
    </location>
</feature>
<organism evidence="2 3">
    <name type="scientific">Candidatus Nitronauta litoralis</name>
    <dbReference type="NCBI Taxonomy" id="2705533"/>
    <lineage>
        <taxon>Bacteria</taxon>
        <taxon>Pseudomonadati</taxon>
        <taxon>Nitrospinota/Tectimicrobiota group</taxon>
        <taxon>Nitrospinota</taxon>
        <taxon>Nitrospinia</taxon>
        <taxon>Nitrospinales</taxon>
        <taxon>Nitrospinaceae</taxon>
        <taxon>Candidatus Nitronauta</taxon>
    </lineage>
</organism>
<feature type="region of interest" description="Disordered" evidence="1">
    <location>
        <begin position="18"/>
        <end position="39"/>
    </location>
</feature>
<dbReference type="EMBL" id="CP048685">
    <property type="protein sequence ID" value="QPJ60359.1"/>
    <property type="molecule type" value="Genomic_DNA"/>
</dbReference>